<dbReference type="PANTHER" id="PTHR36698:SF2">
    <property type="entry name" value="MCE_MLAD DOMAIN-CONTAINING PROTEIN"/>
    <property type="match status" value="1"/>
</dbReference>
<evidence type="ECO:0000313" key="4">
    <source>
        <dbReference type="EMBL" id="QEA04216.1"/>
    </source>
</evidence>
<dbReference type="InterPro" id="IPR003399">
    <property type="entry name" value="Mce/MlaD"/>
</dbReference>
<evidence type="ECO:0000256" key="2">
    <source>
        <dbReference type="SAM" id="Phobius"/>
    </source>
</evidence>
<dbReference type="Gene3D" id="1.10.287.950">
    <property type="entry name" value="Methyl-accepting chemotaxis protein"/>
    <property type="match status" value="1"/>
</dbReference>
<gene>
    <name evidence="4" type="ORF">KBTEX_00520</name>
</gene>
<protein>
    <recommendedName>
        <fullName evidence="3">Mce/MlaD domain-containing protein</fullName>
    </recommendedName>
</protein>
<sequence length="308" mass="33578">MGNRVNYTLVGLFVVGLTLATVVLGLWLADSLQTGETRRYSVYLTDTASGLGRDSPVTYRGVDVGQVHALDIDPEHPERVHAIIALRSDLPVREGIAATLKMRGLTGIAYLDLAGGDPGNPPLEAEAGERYPVIPYHKSLLMRLDTAVTQGLDTLDTLSQRVGELLSRDNREAVDRSLENLATVSEHLAANSERLDRIIADSERLLERVNTGAERIGPAFEAVEGAAHAIQRTAESLSRTSEEIAELGNTGENGMRRLSETTLPRVDALTGELRELSRRMGRLVDNLSEDPQQVLYGRQRPEPGPGEE</sequence>
<dbReference type="AlphaFoldDB" id="A0A5B8R6D3"/>
<organism evidence="4">
    <name type="scientific">uncultured organism</name>
    <dbReference type="NCBI Taxonomy" id="155900"/>
    <lineage>
        <taxon>unclassified sequences</taxon>
        <taxon>environmental samples</taxon>
    </lineage>
</organism>
<proteinExistence type="predicted"/>
<dbReference type="PANTHER" id="PTHR36698">
    <property type="entry name" value="BLL5892 PROTEIN"/>
    <property type="match status" value="1"/>
</dbReference>
<dbReference type="EMBL" id="MN079081">
    <property type="protein sequence ID" value="QEA04216.1"/>
    <property type="molecule type" value="Genomic_DNA"/>
</dbReference>
<name>A0A5B8R6D3_9ZZZZ</name>
<accession>A0A5B8R6D3</accession>
<reference evidence="4" key="1">
    <citation type="submission" date="2019-06" db="EMBL/GenBank/DDBJ databases">
        <authorList>
            <person name="Murdoch R.W."/>
            <person name="Fathepure B."/>
        </authorList>
    </citation>
    <scope>NUCLEOTIDE SEQUENCE</scope>
</reference>
<keyword evidence="2" id="KW-1133">Transmembrane helix</keyword>
<feature type="transmembrane region" description="Helical" evidence="2">
    <location>
        <begin position="6"/>
        <end position="29"/>
    </location>
</feature>
<dbReference type="Pfam" id="PF02470">
    <property type="entry name" value="MlaD"/>
    <property type="match status" value="1"/>
</dbReference>
<evidence type="ECO:0000259" key="3">
    <source>
        <dbReference type="Pfam" id="PF02470"/>
    </source>
</evidence>
<keyword evidence="2" id="KW-0812">Transmembrane</keyword>
<feature type="region of interest" description="Disordered" evidence="1">
    <location>
        <begin position="285"/>
        <end position="308"/>
    </location>
</feature>
<feature type="domain" description="Mce/MlaD" evidence="3">
    <location>
        <begin position="39"/>
        <end position="115"/>
    </location>
</feature>
<evidence type="ECO:0000256" key="1">
    <source>
        <dbReference type="SAM" id="MobiDB-lite"/>
    </source>
</evidence>
<keyword evidence="2" id="KW-0472">Membrane</keyword>